<evidence type="ECO:0000259" key="7">
    <source>
        <dbReference type="PROSITE" id="PS50888"/>
    </source>
</evidence>
<reference evidence="10" key="1">
    <citation type="submission" date="2025-08" db="UniProtKB">
        <authorList>
            <consortium name="RefSeq"/>
        </authorList>
    </citation>
    <scope>IDENTIFICATION</scope>
</reference>
<accession>A0ABM1L4A2</accession>
<dbReference type="RefSeq" id="XP_015280789.1">
    <property type="nucleotide sequence ID" value="XM_015425303.1"/>
</dbReference>
<dbReference type="Pfam" id="PF00010">
    <property type="entry name" value="HLH"/>
    <property type="match status" value="1"/>
</dbReference>
<keyword evidence="9" id="KW-1185">Reference proteome</keyword>
<sequence>MFRFCHRRQHGPQGSTVAKLLSVSLPVEKLRRDRINSSIEQLKLLLEKEFQKHQPNSKLEKADVLEMTVSYLNYSQTMALSPENITQDYSKGYSSCLKETLQFLAAHSANTETQLKLLNHFQKPWAAAAKEEASSSAPSSARQLTPKKAAPKPSHTLWRPW</sequence>
<evidence type="ECO:0000256" key="2">
    <source>
        <dbReference type="ARBA" id="ARBA00022491"/>
    </source>
</evidence>
<dbReference type="Pfam" id="PF07527">
    <property type="entry name" value="Hairy_orange"/>
    <property type="match status" value="1"/>
</dbReference>
<dbReference type="InterPro" id="IPR050370">
    <property type="entry name" value="HES_HEY"/>
</dbReference>
<comment type="subcellular location">
    <subcellularLocation>
        <location evidence="1">Nucleus</location>
    </subcellularLocation>
</comment>
<proteinExistence type="predicted"/>
<feature type="domain" description="Orange" evidence="8">
    <location>
        <begin position="89"/>
        <end position="121"/>
    </location>
</feature>
<gene>
    <name evidence="10" type="primary">LOC107122264</name>
</gene>
<protein>
    <submittedName>
        <fullName evidence="10">Transcription factor HES-5-like</fullName>
    </submittedName>
</protein>
<dbReference type="Proteomes" id="UP000694871">
    <property type="component" value="Unplaced"/>
</dbReference>
<evidence type="ECO:0000256" key="6">
    <source>
        <dbReference type="SAM" id="MobiDB-lite"/>
    </source>
</evidence>
<dbReference type="PROSITE" id="PS51054">
    <property type="entry name" value="ORANGE"/>
    <property type="match status" value="1"/>
</dbReference>
<evidence type="ECO:0000256" key="3">
    <source>
        <dbReference type="ARBA" id="ARBA00023015"/>
    </source>
</evidence>
<evidence type="ECO:0000313" key="9">
    <source>
        <dbReference type="Proteomes" id="UP000694871"/>
    </source>
</evidence>
<keyword evidence="5" id="KW-0539">Nucleus</keyword>
<dbReference type="InterPro" id="IPR003650">
    <property type="entry name" value="Orange_dom"/>
</dbReference>
<evidence type="ECO:0000256" key="1">
    <source>
        <dbReference type="ARBA" id="ARBA00004123"/>
    </source>
</evidence>
<dbReference type="PROSITE" id="PS50888">
    <property type="entry name" value="BHLH"/>
    <property type="match status" value="1"/>
</dbReference>
<feature type="domain" description="BHLH" evidence="7">
    <location>
        <begin position="19"/>
        <end position="75"/>
    </location>
</feature>
<keyword evidence="4" id="KW-0804">Transcription</keyword>
<dbReference type="Gene3D" id="4.10.280.10">
    <property type="entry name" value="Helix-loop-helix DNA-binding domain"/>
    <property type="match status" value="1"/>
</dbReference>
<dbReference type="PANTHER" id="PTHR10985">
    <property type="entry name" value="BASIC HELIX-LOOP-HELIX TRANSCRIPTION FACTOR, HES-RELATED"/>
    <property type="match status" value="1"/>
</dbReference>
<dbReference type="GeneID" id="107122264"/>
<organism evidence="9 10">
    <name type="scientific">Gekko japonicus</name>
    <name type="common">Schlegel's Japanese gecko</name>
    <dbReference type="NCBI Taxonomy" id="146911"/>
    <lineage>
        <taxon>Eukaryota</taxon>
        <taxon>Metazoa</taxon>
        <taxon>Chordata</taxon>
        <taxon>Craniata</taxon>
        <taxon>Vertebrata</taxon>
        <taxon>Euteleostomi</taxon>
        <taxon>Lepidosauria</taxon>
        <taxon>Squamata</taxon>
        <taxon>Bifurcata</taxon>
        <taxon>Gekkota</taxon>
        <taxon>Gekkonidae</taxon>
        <taxon>Gekkoninae</taxon>
        <taxon>Gekko</taxon>
    </lineage>
</organism>
<evidence type="ECO:0000259" key="8">
    <source>
        <dbReference type="PROSITE" id="PS51054"/>
    </source>
</evidence>
<keyword evidence="2" id="KW-0678">Repressor</keyword>
<dbReference type="InterPro" id="IPR036638">
    <property type="entry name" value="HLH_DNA-bd_sf"/>
</dbReference>
<dbReference type="SUPFAM" id="SSF158457">
    <property type="entry name" value="Orange domain-like"/>
    <property type="match status" value="1"/>
</dbReference>
<dbReference type="SMART" id="SM00511">
    <property type="entry name" value="ORANGE"/>
    <property type="match status" value="1"/>
</dbReference>
<feature type="region of interest" description="Disordered" evidence="6">
    <location>
        <begin position="129"/>
        <end position="161"/>
    </location>
</feature>
<keyword evidence="3" id="KW-0805">Transcription regulation</keyword>
<feature type="compositionally biased region" description="Low complexity" evidence="6">
    <location>
        <begin position="129"/>
        <end position="141"/>
    </location>
</feature>
<dbReference type="SUPFAM" id="SSF47459">
    <property type="entry name" value="HLH, helix-loop-helix DNA-binding domain"/>
    <property type="match status" value="1"/>
</dbReference>
<evidence type="ECO:0000313" key="10">
    <source>
        <dbReference type="RefSeq" id="XP_015280789.1"/>
    </source>
</evidence>
<name>A0ABM1L4A2_GEKJA</name>
<evidence type="ECO:0000256" key="5">
    <source>
        <dbReference type="ARBA" id="ARBA00023242"/>
    </source>
</evidence>
<dbReference type="InterPro" id="IPR011598">
    <property type="entry name" value="bHLH_dom"/>
</dbReference>
<dbReference type="SMART" id="SM00353">
    <property type="entry name" value="HLH"/>
    <property type="match status" value="1"/>
</dbReference>
<dbReference type="CDD" id="cd11461">
    <property type="entry name" value="bHLH-O_HES5"/>
    <property type="match status" value="1"/>
</dbReference>
<evidence type="ECO:0000256" key="4">
    <source>
        <dbReference type="ARBA" id="ARBA00023163"/>
    </source>
</evidence>